<proteinExistence type="predicted"/>
<reference evidence="2 3" key="1">
    <citation type="submission" date="2017-11" db="EMBL/GenBank/DDBJ databases">
        <title>Animal gut microbial communities from fecal samples from Wisconsin, USA.</title>
        <authorList>
            <person name="Neumann A."/>
        </authorList>
    </citation>
    <scope>NUCLEOTIDE SEQUENCE [LARGE SCALE GENOMIC DNA]</scope>
    <source>
        <strain evidence="2 3">UWS3</strain>
    </source>
</reference>
<dbReference type="AlphaFoldDB" id="A0A2M9A3S4"/>
<feature type="transmembrane region" description="Helical" evidence="1">
    <location>
        <begin position="12"/>
        <end position="30"/>
    </location>
</feature>
<sequence length="49" mass="5598">MKHLLNKFGIEGLIAGLMLAFACVCMWGCGDPYYDWEDRRSAALLTIRF</sequence>
<evidence type="ECO:0000313" key="2">
    <source>
        <dbReference type="EMBL" id="PJJ40308.1"/>
    </source>
</evidence>
<keyword evidence="1" id="KW-0472">Membrane</keyword>
<name>A0A2M9A3S4_9BACT</name>
<evidence type="ECO:0008006" key="4">
    <source>
        <dbReference type="Google" id="ProtNLM"/>
    </source>
</evidence>
<keyword evidence="1" id="KW-0812">Transmembrane</keyword>
<dbReference type="Proteomes" id="UP000231134">
    <property type="component" value="Unassembled WGS sequence"/>
</dbReference>
<evidence type="ECO:0000256" key="1">
    <source>
        <dbReference type="SAM" id="Phobius"/>
    </source>
</evidence>
<keyword evidence="3" id="KW-1185">Reference proteome</keyword>
<protein>
    <recommendedName>
        <fullName evidence="4">Lipoprotein</fullName>
    </recommendedName>
</protein>
<dbReference type="EMBL" id="PGEX01000001">
    <property type="protein sequence ID" value="PJJ40308.1"/>
    <property type="molecule type" value="Genomic_DNA"/>
</dbReference>
<organism evidence="2 3">
    <name type="scientific">Hallerella succinigenes</name>
    <dbReference type="NCBI Taxonomy" id="1896222"/>
    <lineage>
        <taxon>Bacteria</taxon>
        <taxon>Pseudomonadati</taxon>
        <taxon>Fibrobacterota</taxon>
        <taxon>Fibrobacteria</taxon>
        <taxon>Fibrobacterales</taxon>
        <taxon>Fibrobacteraceae</taxon>
        <taxon>Hallerella</taxon>
    </lineage>
</organism>
<accession>A0A2M9A3S4</accession>
<gene>
    <name evidence="2" type="ORF">BGX16_0225</name>
</gene>
<evidence type="ECO:0000313" key="3">
    <source>
        <dbReference type="Proteomes" id="UP000231134"/>
    </source>
</evidence>
<keyword evidence="1" id="KW-1133">Transmembrane helix</keyword>
<dbReference type="PROSITE" id="PS51257">
    <property type="entry name" value="PROKAR_LIPOPROTEIN"/>
    <property type="match status" value="1"/>
</dbReference>
<comment type="caution">
    <text evidence="2">The sequence shown here is derived from an EMBL/GenBank/DDBJ whole genome shotgun (WGS) entry which is preliminary data.</text>
</comment>